<reference evidence="2 3" key="1">
    <citation type="submission" date="2019-09" db="EMBL/GenBank/DDBJ databases">
        <authorList>
            <person name="Depoorter E."/>
        </authorList>
    </citation>
    <scope>NUCLEOTIDE SEQUENCE [LARGE SCALE GENOMIC DNA]</scope>
    <source>
        <strain evidence="2">LMG 13014</strain>
    </source>
</reference>
<dbReference type="InterPro" id="IPR054252">
    <property type="entry name" value="Pam3_gp18"/>
</dbReference>
<dbReference type="Proteomes" id="UP000494261">
    <property type="component" value="Unassembled WGS sequence"/>
</dbReference>
<dbReference type="Pfam" id="PF22479">
    <property type="entry name" value="Pam3_gp18"/>
    <property type="match status" value="1"/>
</dbReference>
<protein>
    <recommendedName>
        <fullName evidence="1">Cyanophage baseplate Pam3 plug gp18 domain-containing protein</fullName>
    </recommendedName>
</protein>
<evidence type="ECO:0000313" key="2">
    <source>
        <dbReference type="EMBL" id="VWB88141.1"/>
    </source>
</evidence>
<gene>
    <name evidence="2" type="ORF">BLA13014_04079</name>
</gene>
<dbReference type="RefSeq" id="WP_175023801.1">
    <property type="nucleotide sequence ID" value="NZ_CABVQC010000028.1"/>
</dbReference>
<dbReference type="EMBL" id="CABVQC010000028">
    <property type="protein sequence ID" value="VWB88141.1"/>
    <property type="molecule type" value="Genomic_DNA"/>
</dbReference>
<sequence length="100" mass="11055">MQIIRLTAVPSPKLSVMLAGQNCQIAVYQKTTGVYLDLAMNNVPVKSGILCRDRVRLIRYPYLGFVGDLSFFDTQGVTDPAYAGFGARYQLVYLEASDLS</sequence>
<name>A0A6P2MWQ0_9BURK</name>
<dbReference type="AlphaFoldDB" id="A0A6P2MWQ0"/>
<accession>A0A6P2MWQ0</accession>
<organism evidence="2 3">
    <name type="scientific">Burkholderia aenigmatica</name>
    <dbReference type="NCBI Taxonomy" id="2015348"/>
    <lineage>
        <taxon>Bacteria</taxon>
        <taxon>Pseudomonadati</taxon>
        <taxon>Pseudomonadota</taxon>
        <taxon>Betaproteobacteria</taxon>
        <taxon>Burkholderiales</taxon>
        <taxon>Burkholderiaceae</taxon>
        <taxon>Burkholderia</taxon>
        <taxon>Burkholderia cepacia complex</taxon>
    </lineage>
</organism>
<feature type="domain" description="Cyanophage baseplate Pam3 plug gp18" evidence="1">
    <location>
        <begin position="1"/>
        <end position="95"/>
    </location>
</feature>
<evidence type="ECO:0000313" key="3">
    <source>
        <dbReference type="Proteomes" id="UP000494261"/>
    </source>
</evidence>
<evidence type="ECO:0000259" key="1">
    <source>
        <dbReference type="Pfam" id="PF22479"/>
    </source>
</evidence>
<proteinExistence type="predicted"/>